<evidence type="ECO:0000256" key="3">
    <source>
        <dbReference type="ARBA" id="ARBA00023026"/>
    </source>
</evidence>
<reference evidence="6 7" key="1">
    <citation type="submission" date="2017-06" db="EMBL/GenBank/DDBJ databases">
        <title>Ant-infecting Ophiocordyceps genomes reveal a high diversity of potential behavioral manipulation genes and a possible major role for enterotoxins.</title>
        <authorList>
            <person name="De Bekker C."/>
            <person name="Evans H.C."/>
            <person name="Brachmann A."/>
            <person name="Hughes D.P."/>
        </authorList>
    </citation>
    <scope>NUCLEOTIDE SEQUENCE [LARGE SCALE GENOMIC DNA]</scope>
    <source>
        <strain evidence="6 7">Map16</strain>
    </source>
</reference>
<dbReference type="Gene3D" id="3.90.210.10">
    <property type="entry name" value="Heat-Labile Enterotoxin, subunit A"/>
    <property type="match status" value="1"/>
</dbReference>
<keyword evidence="2 5" id="KW-0732">Signal</keyword>
<keyword evidence="4" id="KW-1015">Disulfide bond</keyword>
<evidence type="ECO:0000256" key="5">
    <source>
        <dbReference type="SAM" id="SignalP"/>
    </source>
</evidence>
<accession>A0A2C5XKC8</accession>
<evidence type="ECO:0000313" key="7">
    <source>
        <dbReference type="Proteomes" id="UP000226431"/>
    </source>
</evidence>
<feature type="chain" id="PRO_5013242642" evidence="5">
    <location>
        <begin position="24"/>
        <end position="159"/>
    </location>
</feature>
<keyword evidence="3" id="KW-0843">Virulence</keyword>
<dbReference type="GO" id="GO:0090729">
    <property type="term" value="F:toxin activity"/>
    <property type="evidence" value="ECO:0007669"/>
    <property type="project" value="UniProtKB-KW"/>
</dbReference>
<dbReference type="AlphaFoldDB" id="A0A2C5XKC8"/>
<dbReference type="Pfam" id="PF01375">
    <property type="entry name" value="Enterotoxin_a"/>
    <property type="match status" value="1"/>
</dbReference>
<dbReference type="EMBL" id="NJES01001370">
    <property type="protein sequence ID" value="PHH65618.1"/>
    <property type="molecule type" value="Genomic_DNA"/>
</dbReference>
<name>A0A2C5XKC8_9HYPO</name>
<comment type="caution">
    <text evidence="6">The sequence shown here is derived from an EMBL/GenBank/DDBJ whole genome shotgun (WGS) entry which is preliminary data.</text>
</comment>
<evidence type="ECO:0000313" key="6">
    <source>
        <dbReference type="EMBL" id="PHH65618.1"/>
    </source>
</evidence>
<dbReference type="SUPFAM" id="SSF56399">
    <property type="entry name" value="ADP-ribosylation"/>
    <property type="match status" value="1"/>
</dbReference>
<dbReference type="InterPro" id="IPR001144">
    <property type="entry name" value="Enterotoxin_A"/>
</dbReference>
<dbReference type="OrthoDB" id="4928083at2759"/>
<dbReference type="STRING" id="2004952.A0A2C5XKC8"/>
<evidence type="ECO:0000256" key="4">
    <source>
        <dbReference type="ARBA" id="ARBA00023157"/>
    </source>
</evidence>
<feature type="signal peptide" evidence="5">
    <location>
        <begin position="1"/>
        <end position="23"/>
    </location>
</feature>
<sequence>MKISPLKALIWAALSSLTPLASYTNVPNGHNHIILTRGDGRNPETIIQDGGFLTREPKLRYDDAYSLDNHVEDWFLFVEKGTLSQYDTRYVSASTSYAAAKNFVDQMEDGYVYMIQPTPNAFDGNKSLTRQDTQGQEYSFLEGIAWSQLKAYKKVSDAN</sequence>
<evidence type="ECO:0000256" key="1">
    <source>
        <dbReference type="ARBA" id="ARBA00022656"/>
    </source>
</evidence>
<organism evidence="6 7">
    <name type="scientific">Ophiocordyceps camponoti-rufipedis</name>
    <dbReference type="NCBI Taxonomy" id="2004952"/>
    <lineage>
        <taxon>Eukaryota</taxon>
        <taxon>Fungi</taxon>
        <taxon>Dikarya</taxon>
        <taxon>Ascomycota</taxon>
        <taxon>Pezizomycotina</taxon>
        <taxon>Sordariomycetes</taxon>
        <taxon>Hypocreomycetidae</taxon>
        <taxon>Hypocreales</taxon>
        <taxon>Ophiocordycipitaceae</taxon>
        <taxon>Ophiocordyceps</taxon>
    </lineage>
</organism>
<protein>
    <submittedName>
        <fullName evidence="6">Putative enterotoxin</fullName>
    </submittedName>
</protein>
<keyword evidence="1" id="KW-0800">Toxin</keyword>
<dbReference type="Proteomes" id="UP000226431">
    <property type="component" value="Unassembled WGS sequence"/>
</dbReference>
<gene>
    <name evidence="6" type="ORF">CDD80_1008</name>
</gene>
<keyword evidence="7" id="KW-1185">Reference proteome</keyword>
<evidence type="ECO:0000256" key="2">
    <source>
        <dbReference type="ARBA" id="ARBA00022729"/>
    </source>
</evidence>
<proteinExistence type="predicted"/>